<reference evidence="2 3" key="1">
    <citation type="submission" date="2016-11" db="EMBL/GenBank/DDBJ databases">
        <authorList>
            <person name="Jaros S."/>
            <person name="Januszkiewicz K."/>
            <person name="Wedrychowicz H."/>
        </authorList>
    </citation>
    <scope>NUCLEOTIDE SEQUENCE [LARGE SCALE GENOMIC DNA]</scope>
    <source>
        <strain evidence="2 3">DSM 19022</strain>
    </source>
</reference>
<feature type="transmembrane region" description="Helical" evidence="1">
    <location>
        <begin position="41"/>
        <end position="69"/>
    </location>
</feature>
<protein>
    <recommendedName>
        <fullName evidence="4">ECF transporter S component</fullName>
    </recommendedName>
</protein>
<dbReference type="Proteomes" id="UP000184442">
    <property type="component" value="Unassembled WGS sequence"/>
</dbReference>
<name>A0A1M6E6I7_9FIRM</name>
<dbReference type="Pfam" id="PF12822">
    <property type="entry name" value="ECF_trnsprt"/>
    <property type="match status" value="1"/>
</dbReference>
<gene>
    <name evidence="2" type="ORF">SAMN02745176_01441</name>
</gene>
<feature type="transmembrane region" description="Helical" evidence="1">
    <location>
        <begin position="103"/>
        <end position="128"/>
    </location>
</feature>
<evidence type="ECO:0008006" key="4">
    <source>
        <dbReference type="Google" id="ProtNLM"/>
    </source>
</evidence>
<organism evidence="2 3">
    <name type="scientific">Lutispora thermophila DSM 19022</name>
    <dbReference type="NCBI Taxonomy" id="1122184"/>
    <lineage>
        <taxon>Bacteria</taxon>
        <taxon>Bacillati</taxon>
        <taxon>Bacillota</taxon>
        <taxon>Clostridia</taxon>
        <taxon>Lutisporales</taxon>
        <taxon>Lutisporaceae</taxon>
        <taxon>Lutispora</taxon>
    </lineage>
</organism>
<dbReference type="Gene3D" id="1.10.1760.20">
    <property type="match status" value="1"/>
</dbReference>
<dbReference type="EMBL" id="FQZS01000008">
    <property type="protein sequence ID" value="SHI80888.1"/>
    <property type="molecule type" value="Genomic_DNA"/>
</dbReference>
<evidence type="ECO:0000256" key="1">
    <source>
        <dbReference type="SAM" id="Phobius"/>
    </source>
</evidence>
<feature type="transmembrane region" description="Helical" evidence="1">
    <location>
        <begin position="134"/>
        <end position="163"/>
    </location>
</feature>
<dbReference type="RefSeq" id="WP_073025545.1">
    <property type="nucleotide sequence ID" value="NZ_FQZS01000008.1"/>
</dbReference>
<evidence type="ECO:0000313" key="3">
    <source>
        <dbReference type="Proteomes" id="UP000184442"/>
    </source>
</evidence>
<dbReference type="InterPro" id="IPR024529">
    <property type="entry name" value="ECF_trnsprt_substrate-spec"/>
</dbReference>
<dbReference type="STRING" id="1122184.SAMN02745176_01441"/>
<dbReference type="GO" id="GO:0022857">
    <property type="term" value="F:transmembrane transporter activity"/>
    <property type="evidence" value="ECO:0007669"/>
    <property type="project" value="InterPro"/>
</dbReference>
<keyword evidence="3" id="KW-1185">Reference proteome</keyword>
<keyword evidence="1" id="KW-1133">Transmembrane helix</keyword>
<feature type="transmembrane region" description="Helical" evidence="1">
    <location>
        <begin position="6"/>
        <end position="29"/>
    </location>
</feature>
<dbReference type="OrthoDB" id="9815422at2"/>
<keyword evidence="1" id="KW-0472">Membrane</keyword>
<keyword evidence="1" id="KW-0812">Transmembrane</keyword>
<sequence length="173" mass="18183">MKKTSTLRLVLAGLFTAMGVGLPIAFHALSLSGTIFLPMHIPVLLCGIVCGWKYGMITGIIVPIISSFLTGMPPLYPVGAAMALELAAYGTFIGILSRRMNIIAALLGAMLGGRVVLGISNVVLMGLAGKSYTFSAFISGAFVTAFPGIILQLVLIPSIYLILEKNKLLDKAV</sequence>
<feature type="transmembrane region" description="Helical" evidence="1">
    <location>
        <begin position="75"/>
        <end position="96"/>
    </location>
</feature>
<proteinExistence type="predicted"/>
<evidence type="ECO:0000313" key="2">
    <source>
        <dbReference type="EMBL" id="SHI80888.1"/>
    </source>
</evidence>
<accession>A0A1M6E6I7</accession>
<dbReference type="AlphaFoldDB" id="A0A1M6E6I7"/>